<keyword evidence="2 6" id="KW-0812">Transmembrane</keyword>
<feature type="chain" id="PRO_5040209581" description="Mid2 domain-containing protein" evidence="7">
    <location>
        <begin position="22"/>
        <end position="422"/>
    </location>
</feature>
<feature type="region of interest" description="Disordered" evidence="5">
    <location>
        <begin position="227"/>
        <end position="248"/>
    </location>
</feature>
<comment type="caution">
    <text evidence="8">The sequence shown here is derived from an EMBL/GenBank/DDBJ whole genome shotgun (WGS) entry which is preliminary data.</text>
</comment>
<evidence type="ECO:0000256" key="3">
    <source>
        <dbReference type="ARBA" id="ARBA00022989"/>
    </source>
</evidence>
<dbReference type="InterPro" id="IPR051694">
    <property type="entry name" value="Immunoregulatory_rcpt-like"/>
</dbReference>
<feature type="compositionally biased region" description="Pro residues" evidence="5">
    <location>
        <begin position="290"/>
        <end position="305"/>
    </location>
</feature>
<proteinExistence type="predicted"/>
<dbReference type="CDD" id="cd12087">
    <property type="entry name" value="TM_EGFR-like"/>
    <property type="match status" value="1"/>
</dbReference>
<evidence type="ECO:0000256" key="5">
    <source>
        <dbReference type="SAM" id="MobiDB-lite"/>
    </source>
</evidence>
<evidence type="ECO:0000256" key="1">
    <source>
        <dbReference type="ARBA" id="ARBA00004167"/>
    </source>
</evidence>
<evidence type="ECO:0000256" key="4">
    <source>
        <dbReference type="ARBA" id="ARBA00023136"/>
    </source>
</evidence>
<dbReference type="AlphaFoldDB" id="A0A9P4N9L0"/>
<feature type="region of interest" description="Disordered" evidence="5">
    <location>
        <begin position="345"/>
        <end position="397"/>
    </location>
</feature>
<dbReference type="GO" id="GO:0071944">
    <property type="term" value="C:cell periphery"/>
    <property type="evidence" value="ECO:0007669"/>
    <property type="project" value="UniProtKB-ARBA"/>
</dbReference>
<sequence length="422" mass="44631">MRYSSALINTLGVLPVANCVAFGGPAPTPAKIGAVDLFDGFSPKPTKAPAGIELRKRQAADDSQICGFVDGFIDSSIYCYTGTCMLYTTSGFGMAGCCSGGDTQNCNWASSCVDYDTYWSSTDCGASCESNSYIRKCTASAYPYCVTWRYASDPDVWDYGCTDDIFDTDQTLYAEATDGASVTSISLTTLTGDAVIFDSTTEDTSDFYDVTTETTETTDTADAITEITSDDTDPTSLPDGDLGSTKKKKSSSVGIIVGAVVGGIVLIALIAGVTIFLCVRKRRQALAAANPPPTQPGLPQQPQPQQPVSQVPQFPATFQPQSPPPQQYAGYFAQPTDQKINPQTQVHEYSVHSPTSNPATPAPPYVQPYYANTPVQPPVPAQSPAAYQTPAPETHEVDSIAVAPQPAVQQPAGNVYEIGGGK</sequence>
<dbReference type="EMBL" id="ML986583">
    <property type="protein sequence ID" value="KAF2269144.1"/>
    <property type="molecule type" value="Genomic_DNA"/>
</dbReference>
<accession>A0A9P4N9L0</accession>
<dbReference type="GO" id="GO:0016020">
    <property type="term" value="C:membrane"/>
    <property type="evidence" value="ECO:0007669"/>
    <property type="project" value="UniProtKB-SubCell"/>
</dbReference>
<evidence type="ECO:0008006" key="10">
    <source>
        <dbReference type="Google" id="ProtNLM"/>
    </source>
</evidence>
<dbReference type="PANTHER" id="PTHR15549">
    <property type="entry name" value="PAIRED IMMUNOGLOBULIN-LIKE TYPE 2 RECEPTOR"/>
    <property type="match status" value="1"/>
</dbReference>
<organism evidence="8 9">
    <name type="scientific">Lojkania enalia</name>
    <dbReference type="NCBI Taxonomy" id="147567"/>
    <lineage>
        <taxon>Eukaryota</taxon>
        <taxon>Fungi</taxon>
        <taxon>Dikarya</taxon>
        <taxon>Ascomycota</taxon>
        <taxon>Pezizomycotina</taxon>
        <taxon>Dothideomycetes</taxon>
        <taxon>Pleosporomycetidae</taxon>
        <taxon>Pleosporales</taxon>
        <taxon>Pleosporales incertae sedis</taxon>
        <taxon>Lojkania</taxon>
    </lineage>
</organism>
<reference evidence="9" key="1">
    <citation type="journal article" date="2020" name="Stud. Mycol.">
        <title>101 Dothideomycetes genomes: A test case for predicting lifestyles and emergence of pathogens.</title>
        <authorList>
            <person name="Haridas S."/>
            <person name="Albert R."/>
            <person name="Binder M."/>
            <person name="Bloem J."/>
            <person name="LaButti K."/>
            <person name="Salamov A."/>
            <person name="Andreopoulos B."/>
            <person name="Baker S."/>
            <person name="Barry K."/>
            <person name="Bills G."/>
            <person name="Bluhm B."/>
            <person name="Cannon C."/>
            <person name="Castanera R."/>
            <person name="Culley D."/>
            <person name="Daum C."/>
            <person name="Ezra D."/>
            <person name="Gonzalez J."/>
            <person name="Henrissat B."/>
            <person name="Kuo A."/>
            <person name="Liang C."/>
            <person name="Lipzen A."/>
            <person name="Lutzoni F."/>
            <person name="Magnuson J."/>
            <person name="Mondo S."/>
            <person name="Nolan M."/>
            <person name="Ohm R."/>
            <person name="Pangilinan J."/>
            <person name="Park H.-J."/>
            <person name="Ramirez L."/>
            <person name="Alfaro M."/>
            <person name="Sun H."/>
            <person name="Tritt A."/>
            <person name="Yoshinaga Y."/>
            <person name="Zwiers L.-H."/>
            <person name="Turgeon B."/>
            <person name="Goodwin S."/>
            <person name="Spatafora J."/>
            <person name="Crous P."/>
            <person name="Grigoriev I."/>
        </authorList>
    </citation>
    <scope>NUCLEOTIDE SEQUENCE [LARGE SCALE GENOMIC DNA]</scope>
    <source>
        <strain evidence="9">CBS 304.66</strain>
    </source>
</reference>
<dbReference type="PANTHER" id="PTHR15549:SF33">
    <property type="entry name" value="MEMBRANE PROTEIN WSC4, PUTATIVE (AFU_ORTHOLOGUE AFUA_5G09020)-RELATED"/>
    <property type="match status" value="1"/>
</dbReference>
<evidence type="ECO:0000256" key="6">
    <source>
        <dbReference type="SAM" id="Phobius"/>
    </source>
</evidence>
<feature type="transmembrane region" description="Helical" evidence="6">
    <location>
        <begin position="253"/>
        <end position="279"/>
    </location>
</feature>
<feature type="region of interest" description="Disordered" evidence="5">
    <location>
        <begin position="288"/>
        <end position="331"/>
    </location>
</feature>
<name>A0A9P4N9L0_9PLEO</name>
<keyword evidence="9" id="KW-1185">Reference proteome</keyword>
<feature type="signal peptide" evidence="7">
    <location>
        <begin position="1"/>
        <end position="21"/>
    </location>
</feature>
<feature type="compositionally biased region" description="Low complexity" evidence="5">
    <location>
        <begin position="306"/>
        <end position="315"/>
    </location>
</feature>
<gene>
    <name evidence="8" type="ORF">CC78DRAFT_304401</name>
</gene>
<evidence type="ECO:0000313" key="8">
    <source>
        <dbReference type="EMBL" id="KAF2269144.1"/>
    </source>
</evidence>
<protein>
    <recommendedName>
        <fullName evidence="10">Mid2 domain-containing protein</fullName>
    </recommendedName>
</protein>
<keyword evidence="3 6" id="KW-1133">Transmembrane helix</keyword>
<evidence type="ECO:0000256" key="7">
    <source>
        <dbReference type="SAM" id="SignalP"/>
    </source>
</evidence>
<dbReference type="Proteomes" id="UP000800093">
    <property type="component" value="Unassembled WGS sequence"/>
</dbReference>
<dbReference type="OrthoDB" id="5347452at2759"/>
<evidence type="ECO:0000256" key="2">
    <source>
        <dbReference type="ARBA" id="ARBA00022692"/>
    </source>
</evidence>
<keyword evidence="7" id="KW-0732">Signal</keyword>
<comment type="subcellular location">
    <subcellularLocation>
        <location evidence="1">Membrane</location>
        <topology evidence="1">Single-pass membrane protein</topology>
    </subcellularLocation>
</comment>
<evidence type="ECO:0000313" key="9">
    <source>
        <dbReference type="Proteomes" id="UP000800093"/>
    </source>
</evidence>
<keyword evidence="4 6" id="KW-0472">Membrane</keyword>